<evidence type="ECO:0000256" key="1">
    <source>
        <dbReference type="SAM" id="Coils"/>
    </source>
</evidence>
<feature type="non-terminal residue" evidence="3">
    <location>
        <position position="1"/>
    </location>
</feature>
<dbReference type="AlphaFoldDB" id="A0A699ZG52"/>
<evidence type="ECO:0000313" key="4">
    <source>
        <dbReference type="Proteomes" id="UP000485058"/>
    </source>
</evidence>
<feature type="domain" description="MATH" evidence="2">
    <location>
        <begin position="17"/>
        <end position="152"/>
    </location>
</feature>
<dbReference type="InterPro" id="IPR002083">
    <property type="entry name" value="MATH/TRAF_dom"/>
</dbReference>
<proteinExistence type="predicted"/>
<protein>
    <recommendedName>
        <fullName evidence="2">MATH domain-containing protein</fullName>
    </recommendedName>
</protein>
<evidence type="ECO:0000259" key="2">
    <source>
        <dbReference type="PROSITE" id="PS50144"/>
    </source>
</evidence>
<dbReference type="Pfam" id="PF22486">
    <property type="entry name" value="MATH_2"/>
    <property type="match status" value="1"/>
</dbReference>
<sequence>YPYYSPSASYRQLDLVAGSHQYTISGFSLARALGCGTRLCSDLFEVAGQAFRLEVYPAGCTADTRSYVSAFLTTPGSLNPNHVLYEVAVIDQSGRDKHVVASRGAEAGRCRPLLSQCRGIVAALPKLVKARLLEDKARRYLPDDMLVLRATVQVVRGWSSPPALHTHLAAQAQGPAPHLMQQPGYGPAAMGWAAGQPALPSNVLELAVATHQLELARAELHETELARATADEYGQRLERSSGPSRASVLKASKLQSSLEFLEAENQALQADVQAKEVELRRVQQQAEQQGGQLEQAALRAEAEVQELRRQVASLVEQQRQQEEVVQQQEEVVQQQALELQTIQ</sequence>
<comment type="caution">
    <text evidence="3">The sequence shown here is derived from an EMBL/GenBank/DDBJ whole genome shotgun (WGS) entry which is preliminary data.</text>
</comment>
<dbReference type="PROSITE" id="PS50144">
    <property type="entry name" value="MATH"/>
    <property type="match status" value="1"/>
</dbReference>
<feature type="non-terminal residue" evidence="3">
    <location>
        <position position="343"/>
    </location>
</feature>
<dbReference type="Gene3D" id="2.60.210.10">
    <property type="entry name" value="Apoptosis, Tumor Necrosis Factor Receptor Associated Protein 2, Chain A"/>
    <property type="match status" value="1"/>
</dbReference>
<evidence type="ECO:0000313" key="3">
    <source>
        <dbReference type="EMBL" id="GFH18389.1"/>
    </source>
</evidence>
<keyword evidence="4" id="KW-1185">Reference proteome</keyword>
<feature type="coiled-coil region" evidence="1">
    <location>
        <begin position="251"/>
        <end position="324"/>
    </location>
</feature>
<accession>A0A699ZG52</accession>
<gene>
    <name evidence="3" type="ORF">HaLaN_15187</name>
</gene>
<dbReference type="Proteomes" id="UP000485058">
    <property type="component" value="Unassembled WGS sequence"/>
</dbReference>
<dbReference type="EMBL" id="BLLF01001294">
    <property type="protein sequence ID" value="GFH18389.1"/>
    <property type="molecule type" value="Genomic_DNA"/>
</dbReference>
<dbReference type="SUPFAM" id="SSF49599">
    <property type="entry name" value="TRAF domain-like"/>
    <property type="match status" value="1"/>
</dbReference>
<dbReference type="InterPro" id="IPR008974">
    <property type="entry name" value="TRAF-like"/>
</dbReference>
<name>A0A699ZG52_HAELA</name>
<reference evidence="3 4" key="1">
    <citation type="submission" date="2020-02" db="EMBL/GenBank/DDBJ databases">
        <title>Draft genome sequence of Haematococcus lacustris strain NIES-144.</title>
        <authorList>
            <person name="Morimoto D."/>
            <person name="Nakagawa S."/>
            <person name="Yoshida T."/>
            <person name="Sawayama S."/>
        </authorList>
    </citation>
    <scope>NUCLEOTIDE SEQUENCE [LARGE SCALE GENOMIC DNA]</scope>
    <source>
        <strain evidence="3 4">NIES-144</strain>
    </source>
</reference>
<dbReference type="CDD" id="cd00121">
    <property type="entry name" value="MATH"/>
    <property type="match status" value="1"/>
</dbReference>
<keyword evidence="1" id="KW-0175">Coiled coil</keyword>
<organism evidence="3 4">
    <name type="scientific">Haematococcus lacustris</name>
    <name type="common">Green alga</name>
    <name type="synonym">Haematococcus pluvialis</name>
    <dbReference type="NCBI Taxonomy" id="44745"/>
    <lineage>
        <taxon>Eukaryota</taxon>
        <taxon>Viridiplantae</taxon>
        <taxon>Chlorophyta</taxon>
        <taxon>core chlorophytes</taxon>
        <taxon>Chlorophyceae</taxon>
        <taxon>CS clade</taxon>
        <taxon>Chlamydomonadales</taxon>
        <taxon>Haematococcaceae</taxon>
        <taxon>Haematococcus</taxon>
    </lineage>
</organism>